<dbReference type="AlphaFoldDB" id="A0A1G5GT79"/>
<gene>
    <name evidence="1" type="ORF">SAMN05216233_111124</name>
</gene>
<dbReference type="Proteomes" id="UP000198870">
    <property type="component" value="Unassembled WGS sequence"/>
</dbReference>
<name>A0A1G5GT79_9BACT</name>
<organism evidence="1 2">
    <name type="scientific">Desulfoluna spongiiphila</name>
    <dbReference type="NCBI Taxonomy" id="419481"/>
    <lineage>
        <taxon>Bacteria</taxon>
        <taxon>Pseudomonadati</taxon>
        <taxon>Thermodesulfobacteriota</taxon>
        <taxon>Desulfobacteria</taxon>
        <taxon>Desulfobacterales</taxon>
        <taxon>Desulfolunaceae</taxon>
        <taxon>Desulfoluna</taxon>
    </lineage>
</organism>
<proteinExistence type="predicted"/>
<dbReference type="STRING" id="419481.SAMN05216233_111124"/>
<evidence type="ECO:0000313" key="1">
    <source>
        <dbReference type="EMBL" id="SCY54802.1"/>
    </source>
</evidence>
<sequence length="46" mass="5417">MKQDTSTTSGPGPLRDLCETWAFLKDVTRELTCAEELGWPEWRKWF</sequence>
<dbReference type="EMBL" id="FMUX01000011">
    <property type="protein sequence ID" value="SCY54802.1"/>
    <property type="molecule type" value="Genomic_DNA"/>
</dbReference>
<reference evidence="1 2" key="1">
    <citation type="submission" date="2016-10" db="EMBL/GenBank/DDBJ databases">
        <authorList>
            <person name="de Groot N.N."/>
        </authorList>
    </citation>
    <scope>NUCLEOTIDE SEQUENCE [LARGE SCALE GENOMIC DNA]</scope>
    <source>
        <strain evidence="1 2">AA1</strain>
    </source>
</reference>
<protein>
    <submittedName>
        <fullName evidence="1">Uncharacterized protein</fullName>
    </submittedName>
</protein>
<keyword evidence="2" id="KW-1185">Reference proteome</keyword>
<evidence type="ECO:0000313" key="2">
    <source>
        <dbReference type="Proteomes" id="UP000198870"/>
    </source>
</evidence>
<accession>A0A1G5GT79</accession>
<dbReference type="RefSeq" id="WP_175469852.1">
    <property type="nucleotide sequence ID" value="NZ_FMUX01000011.1"/>
</dbReference>